<dbReference type="InterPro" id="IPR027417">
    <property type="entry name" value="P-loop_NTPase"/>
</dbReference>
<reference evidence="3 5" key="2">
    <citation type="submission" date="2016-11" db="EMBL/GenBank/DDBJ databases">
        <authorList>
            <person name="Jaros S."/>
            <person name="Januszkiewicz K."/>
            <person name="Wedrychowicz H."/>
        </authorList>
    </citation>
    <scope>NUCLEOTIDE SEQUENCE [LARGE SCALE GENOMIC DNA]</scope>
    <source>
        <strain evidence="3 5">DSM 27621</strain>
    </source>
</reference>
<dbReference type="InterPro" id="IPR038727">
    <property type="entry name" value="NadR/Ttd14_AAA_dom"/>
</dbReference>
<evidence type="ECO:0000313" key="2">
    <source>
        <dbReference type="EMBL" id="OCA71044.1"/>
    </source>
</evidence>
<dbReference type="STRING" id="1423959.SAMN05444407_102197"/>
<dbReference type="EMBL" id="FRBM01000002">
    <property type="protein sequence ID" value="SHL08800.1"/>
    <property type="molecule type" value="Genomic_DNA"/>
</dbReference>
<protein>
    <submittedName>
        <fullName evidence="2 3">ATPase</fullName>
    </submittedName>
</protein>
<dbReference type="Gene3D" id="3.40.50.300">
    <property type="entry name" value="P-loop containing nucleotide triphosphate hydrolases"/>
    <property type="match status" value="1"/>
</dbReference>
<accession>A0A1M6XS03</accession>
<dbReference type="RefSeq" id="WP_066699930.1">
    <property type="nucleotide sequence ID" value="NZ_FRBM01000002.1"/>
</dbReference>
<dbReference type="Pfam" id="PF13521">
    <property type="entry name" value="AAA_28"/>
    <property type="match status" value="1"/>
</dbReference>
<evidence type="ECO:0000259" key="1">
    <source>
        <dbReference type="Pfam" id="PF13521"/>
    </source>
</evidence>
<dbReference type="SUPFAM" id="SSF52540">
    <property type="entry name" value="P-loop containing nucleoside triphosphate hydrolases"/>
    <property type="match status" value="1"/>
</dbReference>
<dbReference type="AlphaFoldDB" id="A0A1M6XS03"/>
<name>A0A1M6XS03_9FLAO</name>
<organism evidence="3 5">
    <name type="scientific">Chryseobacterium contaminans</name>
    <dbReference type="NCBI Taxonomy" id="1423959"/>
    <lineage>
        <taxon>Bacteria</taxon>
        <taxon>Pseudomonadati</taxon>
        <taxon>Bacteroidota</taxon>
        <taxon>Flavobacteriia</taxon>
        <taxon>Flavobacteriales</taxon>
        <taxon>Weeksellaceae</taxon>
        <taxon>Chryseobacterium group</taxon>
        <taxon>Chryseobacterium</taxon>
    </lineage>
</organism>
<keyword evidence="4" id="KW-1185">Reference proteome</keyword>
<gene>
    <name evidence="2" type="ORF">BBH99_13905</name>
    <name evidence="3" type="ORF">SAMN05444407_102197</name>
</gene>
<evidence type="ECO:0000313" key="5">
    <source>
        <dbReference type="Proteomes" id="UP000184069"/>
    </source>
</evidence>
<evidence type="ECO:0000313" key="4">
    <source>
        <dbReference type="Proteomes" id="UP000093508"/>
    </source>
</evidence>
<dbReference type="OrthoDB" id="5638848at2"/>
<proteinExistence type="predicted"/>
<dbReference type="Proteomes" id="UP000184069">
    <property type="component" value="Unassembled WGS sequence"/>
</dbReference>
<evidence type="ECO:0000313" key="3">
    <source>
        <dbReference type="EMBL" id="SHL08800.1"/>
    </source>
</evidence>
<sequence length="187" mass="21770">MNNNKALQFYTLTGGPGAGKTTLLEGLSDLGLTTAAEEGRRIIKEQLNSHGNGLPWMNKELFAELMFNASIKSYQKMVRISGSDPVFFDRGILDTIGYLKLERLPVPKEMERAAYEMQYNKNVFILPPWKEIYENDPERKQTPEIAERTFECMFDTYREYGYHIIEVPKITVEQRIRFILEIIERIH</sequence>
<dbReference type="EMBL" id="MAYF01000347">
    <property type="protein sequence ID" value="OCA71044.1"/>
    <property type="molecule type" value="Genomic_DNA"/>
</dbReference>
<dbReference type="Proteomes" id="UP000093508">
    <property type="component" value="Unassembled WGS sequence"/>
</dbReference>
<feature type="domain" description="NadR/Ttd14 AAA" evidence="1">
    <location>
        <begin position="11"/>
        <end position="175"/>
    </location>
</feature>
<reference evidence="2 4" key="1">
    <citation type="submission" date="2016-07" db="EMBL/GenBank/DDBJ databases">
        <authorList>
            <person name="Jeong J.-J."/>
            <person name="Kim D.W."/>
            <person name="Sang M.K."/>
            <person name="Choi I.-G."/>
            <person name="Kim K.D."/>
        </authorList>
    </citation>
    <scope>NUCLEOTIDE SEQUENCE [LARGE SCALE GENOMIC DNA]</scope>
    <source>
        <strain evidence="2 4">C-26</strain>
    </source>
</reference>